<dbReference type="InterPro" id="IPR051805">
    <property type="entry name" value="Dehydratase_Activator_Redct"/>
</dbReference>
<dbReference type="EMBL" id="JACRST010000018">
    <property type="protein sequence ID" value="MBC8547370.1"/>
    <property type="molecule type" value="Genomic_DNA"/>
</dbReference>
<dbReference type="PANTHER" id="PTHR32329:SF4">
    <property type="entry name" value="ACTIVATOR OF 2-HYDROXYACYL-COA DEHYDRATASE"/>
    <property type="match status" value="1"/>
</dbReference>
<evidence type="ECO:0000313" key="2">
    <source>
        <dbReference type="Proteomes" id="UP000653127"/>
    </source>
</evidence>
<dbReference type="PANTHER" id="PTHR32329">
    <property type="entry name" value="BIFUNCTIONAL PROTEIN [INCLUDES 2-HYDROXYACYL-COA DEHYDRATASE (N-TER) AND ITS ACTIVATOR DOMAIN (C_TERM)-RELATED"/>
    <property type="match status" value="1"/>
</dbReference>
<reference evidence="1" key="1">
    <citation type="submission" date="2020-08" db="EMBL/GenBank/DDBJ databases">
        <title>Genome public.</title>
        <authorList>
            <person name="Liu C."/>
            <person name="Sun Q."/>
        </authorList>
    </citation>
    <scope>NUCLEOTIDE SEQUENCE</scope>
    <source>
        <strain evidence="1">NSJ-31</strain>
    </source>
</reference>
<dbReference type="RefSeq" id="WP_283245930.1">
    <property type="nucleotide sequence ID" value="NZ_JACRST010000018.1"/>
</dbReference>
<keyword evidence="2" id="KW-1185">Reference proteome</keyword>
<evidence type="ECO:0000313" key="1">
    <source>
        <dbReference type="EMBL" id="MBC8547370.1"/>
    </source>
</evidence>
<gene>
    <name evidence="1" type="ORF">H8711_10580</name>
</gene>
<accession>A0A926I5E0</accession>
<proteinExistence type="predicted"/>
<comment type="caution">
    <text evidence="1">The sequence shown here is derived from an EMBL/GenBank/DDBJ whole genome shotgun (WGS) entry which is preliminary data.</text>
</comment>
<sequence length="416" mass="46818">MQQNEFDSYPVFTEEMKKTHTILLPMMLPIHFTLMKRILNSFGYKTELLENDSRDVINEGLKNVHNDTCYPALLVIGQMINALKSGKYDPDKVALMITQTGGGCRASNYIYLLRKALKKSGFGQVPVISLNFSGLDSSPGFKLTLPMILRLVYAVVMGDFLMLIKNQCKPYERNPGETDALVQRWLDIILTSWSDGALVSYKKMKALYPRILEDFAAIPKTGEKKVRVGIVGEIYVKYSPMGNNHLEDFLLSEGAEPVVPGLIDFCLYCIYNGIEDRKLYGGKMLTSRINGIAYDYFVAKQRDMIEAIKRHGVFDPPMPFPETNRLASQYISHGVKMGEGWLLTVEMAELIHEGVRNIVCTQPFGCLPNHIVGKGMINEIKQKHPDANIVAIDYDPGASEVNQQNRIKLMLANASF</sequence>
<protein>
    <submittedName>
        <fullName evidence="1">2-hydroxyacyl-CoA dehydratase</fullName>
    </submittedName>
</protein>
<dbReference type="AlphaFoldDB" id="A0A926I5E0"/>
<dbReference type="Proteomes" id="UP000653127">
    <property type="component" value="Unassembled WGS sequence"/>
</dbReference>
<organism evidence="1 2">
    <name type="scientific">Ligaoa zhengdingensis</name>
    <dbReference type="NCBI Taxonomy" id="2763658"/>
    <lineage>
        <taxon>Bacteria</taxon>
        <taxon>Bacillati</taxon>
        <taxon>Bacillota</taxon>
        <taxon>Clostridia</taxon>
        <taxon>Eubacteriales</taxon>
        <taxon>Oscillospiraceae</taxon>
        <taxon>Ligaoa</taxon>
    </lineage>
</organism>
<name>A0A926I5E0_9FIRM</name>